<name>A0ABY7STN3_9RHOB</name>
<dbReference type="PROSITE" id="PS51781">
    <property type="entry name" value="SH3B"/>
    <property type="match status" value="1"/>
</dbReference>
<protein>
    <submittedName>
        <fullName evidence="3">SH3 domain-containing protein</fullName>
    </submittedName>
</protein>
<dbReference type="Gene3D" id="2.30.30.40">
    <property type="entry name" value="SH3 Domains"/>
    <property type="match status" value="1"/>
</dbReference>
<gene>
    <name evidence="3" type="ORF">JHW45_15320</name>
</gene>
<feature type="compositionally biased region" description="Low complexity" evidence="1">
    <location>
        <begin position="34"/>
        <end position="43"/>
    </location>
</feature>
<evidence type="ECO:0000256" key="1">
    <source>
        <dbReference type="SAM" id="MobiDB-lite"/>
    </source>
</evidence>
<feature type="compositionally biased region" description="Low complexity" evidence="1">
    <location>
        <begin position="51"/>
        <end position="66"/>
    </location>
</feature>
<dbReference type="Pfam" id="PF08239">
    <property type="entry name" value="SH3_3"/>
    <property type="match status" value="1"/>
</dbReference>
<proteinExistence type="predicted"/>
<evidence type="ECO:0000313" key="4">
    <source>
        <dbReference type="Proteomes" id="UP001218412"/>
    </source>
</evidence>
<feature type="domain" description="SH3b" evidence="2">
    <location>
        <begin position="120"/>
        <end position="184"/>
    </location>
</feature>
<dbReference type="EMBL" id="CP067134">
    <property type="protein sequence ID" value="WCR10410.1"/>
    <property type="molecule type" value="Genomic_DNA"/>
</dbReference>
<sequence length="186" mass="19240">MTRLFAFMTATLVALYLVMTIYGAGDLRGARDPVAAPRPAAQDAGREALMPAGQDAAQPDAAAARPTDPDPAQPAPEIVQTTAQTPQRVQEFPGPPLRPSPEYVGQTPDEAAPPPQGAQGPILYVTGSSVNFRAGPSTGDRVIGALGQGDAVEALGPTDAAWVHIRDTAGRIGYMSGQFLSPAQPD</sequence>
<feature type="compositionally biased region" description="Polar residues" evidence="1">
    <location>
        <begin position="79"/>
        <end position="88"/>
    </location>
</feature>
<evidence type="ECO:0000313" key="3">
    <source>
        <dbReference type="EMBL" id="WCR10410.1"/>
    </source>
</evidence>
<dbReference type="InterPro" id="IPR003646">
    <property type="entry name" value="SH3-like_bac-type"/>
</dbReference>
<evidence type="ECO:0000259" key="2">
    <source>
        <dbReference type="PROSITE" id="PS51781"/>
    </source>
</evidence>
<feature type="region of interest" description="Disordered" evidence="1">
    <location>
        <begin position="34"/>
        <end position="120"/>
    </location>
</feature>
<keyword evidence="4" id="KW-1185">Reference proteome</keyword>
<reference evidence="3 4" key="1">
    <citation type="submission" date="2021-01" db="EMBL/GenBank/DDBJ databases">
        <title>Biogeographic distribution of Paracoccus.</title>
        <authorList>
            <person name="Hollensteiner J."/>
            <person name="Leineberger J."/>
            <person name="Brinkhoff T."/>
            <person name="Daniel R."/>
        </authorList>
    </citation>
    <scope>NUCLEOTIDE SEQUENCE [LARGE SCALE GENOMIC DNA]</scope>
    <source>
        <strain evidence="3 4">LMG25392</strain>
    </source>
</reference>
<dbReference type="Proteomes" id="UP001218412">
    <property type="component" value="Chromosome"/>
</dbReference>
<dbReference type="RefSeq" id="WP_272858466.1">
    <property type="nucleotide sequence ID" value="NZ_CP067134.1"/>
</dbReference>
<accession>A0ABY7STN3</accession>
<organism evidence="3 4">
    <name type="scientific">Paracoccus stylophorae</name>
    <dbReference type="NCBI Taxonomy" id="659350"/>
    <lineage>
        <taxon>Bacteria</taxon>
        <taxon>Pseudomonadati</taxon>
        <taxon>Pseudomonadota</taxon>
        <taxon>Alphaproteobacteria</taxon>
        <taxon>Rhodobacterales</taxon>
        <taxon>Paracoccaceae</taxon>
        <taxon>Paracoccus</taxon>
    </lineage>
</organism>